<dbReference type="InterPro" id="IPR018378">
    <property type="entry name" value="C-type_lectin_CS"/>
</dbReference>
<gene>
    <name evidence="3" type="ORF">GPUH_LOCUS3439</name>
</gene>
<dbReference type="PROSITE" id="PS50041">
    <property type="entry name" value="C_TYPE_LECTIN_2"/>
    <property type="match status" value="1"/>
</dbReference>
<reference evidence="3 4" key="2">
    <citation type="submission" date="2018-11" db="EMBL/GenBank/DDBJ databases">
        <authorList>
            <consortium name="Pathogen Informatics"/>
        </authorList>
    </citation>
    <scope>NUCLEOTIDE SEQUENCE [LARGE SCALE GENOMIC DNA]</scope>
</reference>
<dbReference type="Proteomes" id="UP000271098">
    <property type="component" value="Unassembled WGS sequence"/>
</dbReference>
<evidence type="ECO:0000313" key="5">
    <source>
        <dbReference type="WBParaSite" id="GPUH_0000344901-mRNA-1"/>
    </source>
</evidence>
<dbReference type="WBParaSite" id="GPUH_0000344901-mRNA-1">
    <property type="protein sequence ID" value="GPUH_0000344901-mRNA-1"/>
    <property type="gene ID" value="GPUH_0000344901"/>
</dbReference>
<evidence type="ECO:0000259" key="2">
    <source>
        <dbReference type="PROSITE" id="PS50041"/>
    </source>
</evidence>
<protein>
    <submittedName>
        <fullName evidence="5">C-type lectin domain-containing protein</fullName>
    </submittedName>
</protein>
<evidence type="ECO:0000313" key="3">
    <source>
        <dbReference type="EMBL" id="VDK39601.1"/>
    </source>
</evidence>
<feature type="domain" description="C-type lectin" evidence="2">
    <location>
        <begin position="1"/>
        <end position="102"/>
    </location>
</feature>
<dbReference type="InterPro" id="IPR016187">
    <property type="entry name" value="CTDL_fold"/>
</dbReference>
<accession>A0A183D402</accession>
<reference evidence="5" key="1">
    <citation type="submission" date="2016-06" db="UniProtKB">
        <authorList>
            <consortium name="WormBaseParasite"/>
        </authorList>
    </citation>
    <scope>IDENTIFICATION</scope>
</reference>
<keyword evidence="1" id="KW-1015">Disulfide bond</keyword>
<evidence type="ECO:0000256" key="1">
    <source>
        <dbReference type="ARBA" id="ARBA00023157"/>
    </source>
</evidence>
<dbReference type="AlphaFoldDB" id="A0A183D402"/>
<organism evidence="5">
    <name type="scientific">Gongylonema pulchrum</name>
    <dbReference type="NCBI Taxonomy" id="637853"/>
    <lineage>
        <taxon>Eukaryota</taxon>
        <taxon>Metazoa</taxon>
        <taxon>Ecdysozoa</taxon>
        <taxon>Nematoda</taxon>
        <taxon>Chromadorea</taxon>
        <taxon>Rhabditida</taxon>
        <taxon>Spirurina</taxon>
        <taxon>Spiruromorpha</taxon>
        <taxon>Spiruroidea</taxon>
        <taxon>Gongylonematidae</taxon>
        <taxon>Gongylonema</taxon>
    </lineage>
</organism>
<dbReference type="InterPro" id="IPR001304">
    <property type="entry name" value="C-type_lectin-like"/>
</dbReference>
<sequence>AANGHFDFFEDVFTDGKGRRPYWIGIEYLDDKWMIPTQDKDVAERHDYQIFTYNSVTYTRWRPSQPDGCCGRNVICAAADYQSRLGLWDDISCDENLPGVVCQRFAFQPV</sequence>
<proteinExistence type="predicted"/>
<dbReference type="OrthoDB" id="5867782at2759"/>
<dbReference type="SUPFAM" id="SSF56436">
    <property type="entry name" value="C-type lectin-like"/>
    <property type="match status" value="1"/>
</dbReference>
<evidence type="ECO:0000313" key="4">
    <source>
        <dbReference type="Proteomes" id="UP000271098"/>
    </source>
</evidence>
<dbReference type="InterPro" id="IPR016186">
    <property type="entry name" value="C-type_lectin-like/link_sf"/>
</dbReference>
<dbReference type="PROSITE" id="PS00615">
    <property type="entry name" value="C_TYPE_LECTIN_1"/>
    <property type="match status" value="1"/>
</dbReference>
<keyword evidence="4" id="KW-1185">Reference proteome</keyword>
<dbReference type="EMBL" id="UYRT01005912">
    <property type="protein sequence ID" value="VDK39601.1"/>
    <property type="molecule type" value="Genomic_DNA"/>
</dbReference>
<name>A0A183D402_9BILA</name>
<dbReference type="Gene3D" id="3.10.100.10">
    <property type="entry name" value="Mannose-Binding Protein A, subunit A"/>
    <property type="match status" value="1"/>
</dbReference>